<proteinExistence type="inferred from homology"/>
<comment type="similarity">
    <text evidence="2 11">Belongs to the tRNA nucleotidyltransferase/poly(A) polymerase family.</text>
</comment>
<name>A0A7C3KCR6_9CYAN</name>
<dbReference type="InterPro" id="IPR032810">
    <property type="entry name" value="CCA-adding_enz_C"/>
</dbReference>
<dbReference type="PANTHER" id="PTHR47545">
    <property type="entry name" value="MULTIFUNCTIONAL CCA PROTEIN"/>
    <property type="match status" value="1"/>
</dbReference>
<keyword evidence="9" id="KW-0460">Magnesium</keyword>
<dbReference type="GO" id="GO:0046872">
    <property type="term" value="F:metal ion binding"/>
    <property type="evidence" value="ECO:0007669"/>
    <property type="project" value="UniProtKB-KW"/>
</dbReference>
<evidence type="ECO:0000256" key="5">
    <source>
        <dbReference type="ARBA" id="ARBA00022694"/>
    </source>
</evidence>
<dbReference type="GO" id="GO:0000166">
    <property type="term" value="F:nucleotide binding"/>
    <property type="evidence" value="ECO:0007669"/>
    <property type="project" value="UniProtKB-KW"/>
</dbReference>
<evidence type="ECO:0000259" key="14">
    <source>
        <dbReference type="Pfam" id="PF13735"/>
    </source>
</evidence>
<dbReference type="GO" id="GO:0000049">
    <property type="term" value="F:tRNA binding"/>
    <property type="evidence" value="ECO:0007669"/>
    <property type="project" value="UniProtKB-KW"/>
</dbReference>
<dbReference type="Gene3D" id="3.30.460.10">
    <property type="entry name" value="Beta Polymerase, domain 2"/>
    <property type="match status" value="1"/>
</dbReference>
<evidence type="ECO:0000313" key="15">
    <source>
        <dbReference type="EMBL" id="HFM96725.1"/>
    </source>
</evidence>
<comment type="caution">
    <text evidence="15">The sequence shown here is derived from an EMBL/GenBank/DDBJ whole genome shotgun (WGS) entry which is preliminary data.</text>
</comment>
<sequence>MKGLSDSPYLTSNLDSFISLSVASSALSPETWLFDLEWLPISACLVGGSVRDALLGRTSDYLDLDFVLPEKAVETAQAIARHYKAGYVLLDSERNIARVVFKNGTADFAQQVGDSLEIDLERRDFTVNAIAYNPHTDRIIDPLQGYSDLRQHTIRMVSPTNLEEDPLRLLRAYRQAAQLGFTVEPETRQEIRRLAPLLKRIAAERVQSEINYLVSTAKGTPWLEAAWEDGLLQDWFPDVTLAKIERLVAIDCAALVLQETMPEFYQALHAPLRQNSGKSDKAPSGFEDQASGSTRNWLTIARLICLLSSDPSAAEDQLRRLKYSRNEVQAVSTILRGLTQLHEATTIDAAEQVTLPLTLRSQCLFFQAVGHTFPALAVLAIGQGIPQAALQSMLQRYLDPADPVSHPHPLLTGQTLMAELGLPPGPRIGQLLAEIQLSRAEGKIHSSADALKLAASLVQQQFT</sequence>
<feature type="domain" description="CCA-adding enzyme C-terminal" evidence="14">
    <location>
        <begin position="299"/>
        <end position="451"/>
    </location>
</feature>
<dbReference type="InterPro" id="IPR043519">
    <property type="entry name" value="NT_sf"/>
</dbReference>
<dbReference type="PANTHER" id="PTHR47545:SF2">
    <property type="entry name" value="CC-ADDING TRNA NUCLEOTIDYLTRANSFERASE"/>
    <property type="match status" value="1"/>
</dbReference>
<evidence type="ECO:0000256" key="4">
    <source>
        <dbReference type="ARBA" id="ARBA00022679"/>
    </source>
</evidence>
<keyword evidence="7" id="KW-0479">Metal-binding</keyword>
<dbReference type="InterPro" id="IPR050124">
    <property type="entry name" value="tRNA_CCA-adding_enzyme"/>
</dbReference>
<protein>
    <submittedName>
        <fullName evidence="15">CCA tRNA nucleotidyltransferase</fullName>
    </submittedName>
</protein>
<keyword evidence="10 11" id="KW-0694">RNA-binding</keyword>
<evidence type="ECO:0000256" key="11">
    <source>
        <dbReference type="RuleBase" id="RU003953"/>
    </source>
</evidence>
<evidence type="ECO:0000256" key="9">
    <source>
        <dbReference type="ARBA" id="ARBA00022842"/>
    </source>
</evidence>
<evidence type="ECO:0000256" key="8">
    <source>
        <dbReference type="ARBA" id="ARBA00022741"/>
    </source>
</evidence>
<dbReference type="GO" id="GO:0008033">
    <property type="term" value="P:tRNA processing"/>
    <property type="evidence" value="ECO:0007669"/>
    <property type="project" value="UniProtKB-KW"/>
</dbReference>
<evidence type="ECO:0000256" key="10">
    <source>
        <dbReference type="ARBA" id="ARBA00022884"/>
    </source>
</evidence>
<reference evidence="15" key="1">
    <citation type="journal article" date="2020" name="mSystems">
        <title>Genome- and Community-Level Interaction Insights into Carbon Utilization and Element Cycling Functions of Hydrothermarchaeota in Hydrothermal Sediment.</title>
        <authorList>
            <person name="Zhou Z."/>
            <person name="Liu Y."/>
            <person name="Xu W."/>
            <person name="Pan J."/>
            <person name="Luo Z.H."/>
            <person name="Li M."/>
        </authorList>
    </citation>
    <scope>NUCLEOTIDE SEQUENCE [LARGE SCALE GENOMIC DNA]</scope>
    <source>
        <strain evidence="15">SpSt-418</strain>
    </source>
</reference>
<evidence type="ECO:0000256" key="3">
    <source>
        <dbReference type="ARBA" id="ARBA00022555"/>
    </source>
</evidence>
<dbReference type="InterPro" id="IPR002646">
    <property type="entry name" value="PolA_pol_head_dom"/>
</dbReference>
<evidence type="ECO:0000256" key="7">
    <source>
        <dbReference type="ARBA" id="ARBA00022723"/>
    </source>
</evidence>
<evidence type="ECO:0000259" key="13">
    <source>
        <dbReference type="Pfam" id="PF12627"/>
    </source>
</evidence>
<evidence type="ECO:0000256" key="2">
    <source>
        <dbReference type="ARBA" id="ARBA00007265"/>
    </source>
</evidence>
<keyword evidence="5" id="KW-0819">tRNA processing</keyword>
<keyword evidence="4 11" id="KW-0808">Transferase</keyword>
<keyword evidence="8" id="KW-0547">Nucleotide-binding</keyword>
<dbReference type="AlphaFoldDB" id="A0A7C3KCR6"/>
<accession>A0A7C3KCR6</accession>
<keyword evidence="6" id="KW-0548">Nucleotidyltransferase</keyword>
<dbReference type="InterPro" id="IPR032828">
    <property type="entry name" value="PolyA_RNA-bd"/>
</dbReference>
<gene>
    <name evidence="15" type="ORF">ENR64_02975</name>
</gene>
<evidence type="ECO:0000256" key="6">
    <source>
        <dbReference type="ARBA" id="ARBA00022695"/>
    </source>
</evidence>
<evidence type="ECO:0000256" key="1">
    <source>
        <dbReference type="ARBA" id="ARBA00001946"/>
    </source>
</evidence>
<evidence type="ECO:0000259" key="12">
    <source>
        <dbReference type="Pfam" id="PF01743"/>
    </source>
</evidence>
<dbReference type="SUPFAM" id="SSF81301">
    <property type="entry name" value="Nucleotidyltransferase"/>
    <property type="match status" value="1"/>
</dbReference>
<dbReference type="CDD" id="cd05398">
    <property type="entry name" value="NT_ClassII-CCAase"/>
    <property type="match status" value="1"/>
</dbReference>
<dbReference type="Pfam" id="PF01743">
    <property type="entry name" value="PolyA_pol"/>
    <property type="match status" value="1"/>
</dbReference>
<dbReference type="EMBL" id="DSRU01000042">
    <property type="protein sequence ID" value="HFM96725.1"/>
    <property type="molecule type" value="Genomic_DNA"/>
</dbReference>
<keyword evidence="3" id="KW-0820">tRNA-binding</keyword>
<comment type="cofactor">
    <cofactor evidence="1">
        <name>Mg(2+)</name>
        <dbReference type="ChEBI" id="CHEBI:18420"/>
    </cofactor>
</comment>
<feature type="domain" description="Poly A polymerase head" evidence="12">
    <location>
        <begin position="45"/>
        <end position="155"/>
    </location>
</feature>
<dbReference type="Gene3D" id="1.10.3090.10">
    <property type="entry name" value="cca-adding enzyme, domain 2"/>
    <property type="match status" value="1"/>
</dbReference>
<feature type="domain" description="tRNA nucleotidyltransferase/poly(A) polymerase RNA and SrmB- binding" evidence="13">
    <location>
        <begin position="180"/>
        <end position="239"/>
    </location>
</feature>
<dbReference type="SUPFAM" id="SSF81891">
    <property type="entry name" value="Poly A polymerase C-terminal region-like"/>
    <property type="match status" value="1"/>
</dbReference>
<dbReference type="Pfam" id="PF12627">
    <property type="entry name" value="PolyA_pol_RNAbd"/>
    <property type="match status" value="1"/>
</dbReference>
<dbReference type="Pfam" id="PF13735">
    <property type="entry name" value="tRNA_NucTran2_2"/>
    <property type="match status" value="1"/>
</dbReference>
<dbReference type="GO" id="GO:0016779">
    <property type="term" value="F:nucleotidyltransferase activity"/>
    <property type="evidence" value="ECO:0007669"/>
    <property type="project" value="UniProtKB-KW"/>
</dbReference>
<organism evidence="15">
    <name type="scientific">Oscillatoriales cyanobacterium SpSt-418</name>
    <dbReference type="NCBI Taxonomy" id="2282169"/>
    <lineage>
        <taxon>Bacteria</taxon>
        <taxon>Bacillati</taxon>
        <taxon>Cyanobacteriota</taxon>
        <taxon>Cyanophyceae</taxon>
        <taxon>Oscillatoriophycideae</taxon>
        <taxon>Oscillatoriales</taxon>
    </lineage>
</organism>